<organism evidence="2 3">
    <name type="scientific">Clostridium intestinale</name>
    <dbReference type="NCBI Taxonomy" id="36845"/>
    <lineage>
        <taxon>Bacteria</taxon>
        <taxon>Bacillati</taxon>
        <taxon>Bacillota</taxon>
        <taxon>Clostridia</taxon>
        <taxon>Eubacteriales</taxon>
        <taxon>Clostridiaceae</taxon>
        <taxon>Clostridium</taxon>
    </lineage>
</organism>
<dbReference type="Proteomes" id="UP000512286">
    <property type="component" value="Chromosome"/>
</dbReference>
<name>A0A7D6ZW28_9CLOT</name>
<evidence type="ECO:0000313" key="3">
    <source>
        <dbReference type="Proteomes" id="UP000512286"/>
    </source>
</evidence>
<protein>
    <submittedName>
        <fullName evidence="2">DUF4062 domain-containing protein</fullName>
    </submittedName>
</protein>
<sequence length="307" mass="36107">MIFRPRIFISSTLSENLSIRSEIETFFLSVGAEAMLYEKNLTPSCNSMTYREDILDADFIIFIIKNQYGNRTERGISGTHEELQIALEANIPKHVYIKLEDGERDAKELIEEIDNNQISYYYFTNDESLLKRIKETTFTIAKEIMLKKVEHAQLSRNSVKRISAKYDYDKAVEIIKIVESMKKLNNTYMFDWVDSTIFDTFINPIKMYRCGQEWLFIDKNIEEILDAMLIVYEKFSSHRLDYTSIPRSHRTIKVEVLGEVTISSCSVCDNPKLSSEEYIKIIFEFFEKYDRFREYVGKMKLSADTII</sequence>
<dbReference type="KEGG" id="cint:HZF06_06400"/>
<dbReference type="EMBL" id="CP059378">
    <property type="protein sequence ID" value="QLY81213.1"/>
    <property type="molecule type" value="Genomic_DNA"/>
</dbReference>
<feature type="domain" description="DUF4062" evidence="1">
    <location>
        <begin position="6"/>
        <end position="86"/>
    </location>
</feature>
<dbReference type="InterPro" id="IPR025139">
    <property type="entry name" value="DUF4062"/>
</dbReference>
<dbReference type="AlphaFoldDB" id="A0A7D6ZW28"/>
<dbReference type="RefSeq" id="WP_181602860.1">
    <property type="nucleotide sequence ID" value="NZ_CP059378.1"/>
</dbReference>
<dbReference type="Pfam" id="PF13271">
    <property type="entry name" value="DUF4062"/>
    <property type="match status" value="1"/>
</dbReference>
<accession>A0A7D6ZW28</accession>
<reference evidence="2 3" key="1">
    <citation type="submission" date="2020-07" db="EMBL/GenBank/DDBJ databases">
        <title>Electron transfer.</title>
        <authorList>
            <person name="Huang L."/>
            <person name="Liu X."/>
            <person name="Zhou S."/>
        </authorList>
    </citation>
    <scope>NUCLEOTIDE SEQUENCE [LARGE SCALE GENOMIC DNA]</scope>
    <source>
        <strain evidence="2 3">Lx1</strain>
    </source>
</reference>
<gene>
    <name evidence="2" type="ORF">HZF06_06400</name>
</gene>
<evidence type="ECO:0000259" key="1">
    <source>
        <dbReference type="Pfam" id="PF13271"/>
    </source>
</evidence>
<evidence type="ECO:0000313" key="2">
    <source>
        <dbReference type="EMBL" id="QLY81213.1"/>
    </source>
</evidence>
<proteinExistence type="predicted"/>